<dbReference type="GO" id="GO:0005634">
    <property type="term" value="C:nucleus"/>
    <property type="evidence" value="ECO:0007669"/>
    <property type="project" value="UniProtKB-SubCell"/>
</dbReference>
<feature type="region of interest" description="Disordered" evidence="5">
    <location>
        <begin position="344"/>
        <end position="378"/>
    </location>
</feature>
<evidence type="ECO:0000313" key="8">
    <source>
        <dbReference type="Proteomes" id="UP001162060"/>
    </source>
</evidence>
<dbReference type="EMBL" id="CAKLBY020000195">
    <property type="protein sequence ID" value="CAK7933626.1"/>
    <property type="molecule type" value="Genomic_DNA"/>
</dbReference>
<protein>
    <recommendedName>
        <fullName evidence="6">Homeobox domain-containing protein</fullName>
    </recommendedName>
</protein>
<comment type="subcellular location">
    <subcellularLocation>
        <location evidence="4">Nucleus</location>
    </subcellularLocation>
</comment>
<gene>
    <name evidence="7" type="ORF">PM001_LOCUS18776</name>
</gene>
<feature type="region of interest" description="Disordered" evidence="5">
    <location>
        <begin position="417"/>
        <end position="471"/>
    </location>
</feature>
<dbReference type="InterPro" id="IPR001356">
    <property type="entry name" value="HD"/>
</dbReference>
<evidence type="ECO:0000256" key="2">
    <source>
        <dbReference type="ARBA" id="ARBA00023155"/>
    </source>
</evidence>
<dbReference type="InterPro" id="IPR009057">
    <property type="entry name" value="Homeodomain-like_sf"/>
</dbReference>
<dbReference type="AlphaFoldDB" id="A0AAV1UH86"/>
<reference evidence="7" key="1">
    <citation type="submission" date="2024-01" db="EMBL/GenBank/DDBJ databases">
        <authorList>
            <person name="Webb A."/>
        </authorList>
    </citation>
    <scope>NUCLEOTIDE SEQUENCE</scope>
    <source>
        <strain evidence="7">Pm1</strain>
    </source>
</reference>
<proteinExistence type="predicted"/>
<dbReference type="CDD" id="cd00086">
    <property type="entry name" value="homeodomain"/>
    <property type="match status" value="2"/>
</dbReference>
<comment type="caution">
    <text evidence="7">The sequence shown here is derived from an EMBL/GenBank/DDBJ whole genome shotgun (WGS) entry which is preliminary data.</text>
</comment>
<dbReference type="GO" id="GO:0003677">
    <property type="term" value="F:DNA binding"/>
    <property type="evidence" value="ECO:0007669"/>
    <property type="project" value="UniProtKB-UniRule"/>
</dbReference>
<evidence type="ECO:0000313" key="7">
    <source>
        <dbReference type="EMBL" id="CAK7933626.1"/>
    </source>
</evidence>
<evidence type="ECO:0000256" key="5">
    <source>
        <dbReference type="SAM" id="MobiDB-lite"/>
    </source>
</evidence>
<feature type="region of interest" description="Disordered" evidence="5">
    <location>
        <begin position="42"/>
        <end position="85"/>
    </location>
</feature>
<accession>A0AAV1UH86</accession>
<keyword evidence="3 4" id="KW-0539">Nucleus</keyword>
<organism evidence="7 8">
    <name type="scientific">Peronospora matthiolae</name>
    <dbReference type="NCBI Taxonomy" id="2874970"/>
    <lineage>
        <taxon>Eukaryota</taxon>
        <taxon>Sar</taxon>
        <taxon>Stramenopiles</taxon>
        <taxon>Oomycota</taxon>
        <taxon>Peronosporomycetes</taxon>
        <taxon>Peronosporales</taxon>
        <taxon>Peronosporaceae</taxon>
        <taxon>Peronospora</taxon>
    </lineage>
</organism>
<keyword evidence="2 4" id="KW-0371">Homeobox</keyword>
<feature type="DNA-binding region" description="Homeobox" evidence="4">
    <location>
        <begin position="77"/>
        <end position="141"/>
    </location>
</feature>
<dbReference type="PANTHER" id="PTHR11850">
    <property type="entry name" value="HOMEOBOX PROTEIN TRANSCRIPTION FACTORS"/>
    <property type="match status" value="1"/>
</dbReference>
<dbReference type="PROSITE" id="PS50071">
    <property type="entry name" value="HOMEOBOX_2"/>
    <property type="match status" value="1"/>
</dbReference>
<evidence type="ECO:0000259" key="6">
    <source>
        <dbReference type="PROSITE" id="PS50071"/>
    </source>
</evidence>
<feature type="compositionally biased region" description="Polar residues" evidence="5">
    <location>
        <begin position="425"/>
        <end position="436"/>
    </location>
</feature>
<dbReference type="SMART" id="SM00389">
    <property type="entry name" value="HOX"/>
    <property type="match status" value="2"/>
</dbReference>
<dbReference type="InterPro" id="IPR008422">
    <property type="entry name" value="KN_HD"/>
</dbReference>
<dbReference type="InterPro" id="IPR050224">
    <property type="entry name" value="TALE_homeobox"/>
</dbReference>
<dbReference type="SUPFAM" id="SSF46689">
    <property type="entry name" value="Homeodomain-like"/>
    <property type="match status" value="2"/>
</dbReference>
<evidence type="ECO:0000256" key="3">
    <source>
        <dbReference type="ARBA" id="ARBA00023242"/>
    </source>
</evidence>
<evidence type="ECO:0000256" key="4">
    <source>
        <dbReference type="PROSITE-ProRule" id="PRU00108"/>
    </source>
</evidence>
<evidence type="ECO:0000256" key="1">
    <source>
        <dbReference type="ARBA" id="ARBA00023125"/>
    </source>
</evidence>
<keyword evidence="1 4" id="KW-0238">DNA-binding</keyword>
<dbReference type="Pfam" id="PF05920">
    <property type="entry name" value="Homeobox_KN"/>
    <property type="match status" value="2"/>
</dbReference>
<feature type="compositionally biased region" description="Polar residues" evidence="5">
    <location>
        <begin position="356"/>
        <end position="371"/>
    </location>
</feature>
<dbReference type="GO" id="GO:0006355">
    <property type="term" value="P:regulation of DNA-templated transcription"/>
    <property type="evidence" value="ECO:0007669"/>
    <property type="project" value="InterPro"/>
</dbReference>
<feature type="region of interest" description="Disordered" evidence="5">
    <location>
        <begin position="546"/>
        <end position="566"/>
    </location>
</feature>
<name>A0AAV1UH86_9STRA</name>
<dbReference type="Proteomes" id="UP001162060">
    <property type="component" value="Unassembled WGS sequence"/>
</dbReference>
<feature type="domain" description="Homeobox" evidence="6">
    <location>
        <begin position="75"/>
        <end position="140"/>
    </location>
</feature>
<dbReference type="Gene3D" id="1.10.10.60">
    <property type="entry name" value="Homeodomain-like"/>
    <property type="match status" value="2"/>
</dbReference>
<sequence length="566" mass="62028">MMTTQQQSADRVKSYVYPLGPPSVDISATAAVPLDVTTEATVAMSDGLGRKRKEPASPTDRFDADGSADASDKQQPSKKSRRELPPHTVAILKGWMLSREHVKHPYPTDEDKQVLLKKTGISMKQLTNWFTNARKRIWKPMMRREHLRQMQSTVDFDHTAVREFPGSGLCQQYAESSYVPRSSVRHSFDVGSLGAPPHLAAAAFDRCARPQAIPVDAPMYPVRAMRSMSEAPAKTEIDDYMEAERIREREVERSRAGCAPRNSLSPRGHKILQEWVSANAQREYSYPNDTERLQLARDTGLDVSQVDEWVTSLREQMGVRGPSILSAGHSFPLKPALYGERRSIPTSENPMFPPRQTVSGSLRSSIPSVGNPQFPPPPVRREVGDSRFATFPSAALNRPGHEVPRMRSMTISSSPYLLPPSSSSTAGIESQVQTADSALPSLASRSLMSRPPPIVTHNGPTMGQPRDSRSRTLDMGQFANARRRKMTFQDILASTSGPAAGAVLPAARSSTLSQSTGLATTSGNNMASIYPNNSVPSTTVYPVAASSGFQQKQSPLPKEQQPGRIV</sequence>